<reference evidence="3" key="1">
    <citation type="submission" date="2021-01" db="EMBL/GenBank/DDBJ databases">
        <authorList>
            <person name="Corre E."/>
            <person name="Pelletier E."/>
            <person name="Niang G."/>
            <person name="Scheremetjew M."/>
            <person name="Finn R."/>
            <person name="Kale V."/>
            <person name="Holt S."/>
            <person name="Cochrane G."/>
            <person name="Meng A."/>
            <person name="Brown T."/>
            <person name="Cohen L."/>
        </authorList>
    </citation>
    <scope>NUCLEOTIDE SEQUENCE</scope>
    <source>
        <strain evidence="3">OF101</strain>
    </source>
</reference>
<name>A0A7S1WY63_ALECA</name>
<dbReference type="EMBL" id="HBGE01117612">
    <property type="protein sequence ID" value="CAD9193408.1"/>
    <property type="molecule type" value="Transcribed_RNA"/>
</dbReference>
<organism evidence="3">
    <name type="scientific">Alexandrium catenella</name>
    <name type="common">Red tide dinoflagellate</name>
    <name type="synonym">Gonyaulax catenella</name>
    <dbReference type="NCBI Taxonomy" id="2925"/>
    <lineage>
        <taxon>Eukaryota</taxon>
        <taxon>Sar</taxon>
        <taxon>Alveolata</taxon>
        <taxon>Dinophyceae</taxon>
        <taxon>Gonyaulacales</taxon>
        <taxon>Pyrocystaceae</taxon>
        <taxon>Alexandrium</taxon>
    </lineage>
</organism>
<feature type="compositionally biased region" description="Basic and acidic residues" evidence="2">
    <location>
        <begin position="394"/>
        <end position="408"/>
    </location>
</feature>
<sequence length="531" mass="59613">MVLHEVGEIPCRGSPPVLDNIAIDTDEDGMQGVIRHMVCLILQPFAEHVRQLQTQMLHLQQDMHLMDERTSQNRAHLEQHDRDFLAARACMGQMGARMDKIQLEQDKEHHDKVKLENELESTKAELANTNDRQQTIKLYADALQQRLEELSSGFDTLRGTVGKLDSSFRGHSKSFQHLKESHAELMGHHTEGQNVYAHYKEHFESLEREFQRFLKNQKKQSEEDTQILGSLNAHVTSLHAAVEDTRESLHKTTADLRSTNGEMQVVKTTLDHVTGQLKLVDDIQRTQQEMNHNLRKTMDQLSKTDGTLEKLGDAFVTERKNSSSAMQDLKAKADTHADSIGGLSKLQARQGDLLKDTVWRTDKLQRESKRLQEAEEHNEMEVQSLSSSLKSAHGKLEKHDQDHSKTQHDVQTLTKAVDDSLTQMRGDLGSTGNNLVKLNARFEASYSNLQGIGKGLQDVHRHIQSGENGMLAPKTPRSAALSMLPALSARGSLPPTRAGPPSTWAGDMLVVRPQSEAHGVRPSARAREDTL</sequence>
<proteinExistence type="predicted"/>
<feature type="region of interest" description="Disordered" evidence="2">
    <location>
        <begin position="369"/>
        <end position="410"/>
    </location>
</feature>
<dbReference type="Gene3D" id="1.10.287.2610">
    <property type="match status" value="1"/>
</dbReference>
<gene>
    <name evidence="3" type="ORF">ACAT0790_LOCUS70185</name>
</gene>
<accession>A0A7S1WY63</accession>
<feature type="compositionally biased region" description="Polar residues" evidence="2">
    <location>
        <begin position="381"/>
        <end position="390"/>
    </location>
</feature>
<keyword evidence="1" id="KW-0175">Coiled coil</keyword>
<feature type="coiled-coil region" evidence="1">
    <location>
        <begin position="105"/>
        <end position="132"/>
    </location>
</feature>
<protein>
    <submittedName>
        <fullName evidence="3">Uncharacterized protein</fullName>
    </submittedName>
</protein>
<evidence type="ECO:0000313" key="3">
    <source>
        <dbReference type="EMBL" id="CAD9193408.1"/>
    </source>
</evidence>
<evidence type="ECO:0000256" key="1">
    <source>
        <dbReference type="SAM" id="Coils"/>
    </source>
</evidence>
<dbReference type="AlphaFoldDB" id="A0A7S1WY63"/>
<feature type="compositionally biased region" description="Basic and acidic residues" evidence="2">
    <location>
        <begin position="369"/>
        <end position="380"/>
    </location>
</feature>
<evidence type="ECO:0000256" key="2">
    <source>
        <dbReference type="SAM" id="MobiDB-lite"/>
    </source>
</evidence>